<comment type="caution">
    <text evidence="11">The sequence shown here is derived from an EMBL/GenBank/DDBJ whole genome shotgun (WGS) entry which is preliminary data.</text>
</comment>
<dbReference type="InterPro" id="IPR016181">
    <property type="entry name" value="Acyl_CoA_acyltransferase"/>
</dbReference>
<dbReference type="Gene3D" id="3.40.630.30">
    <property type="match status" value="1"/>
</dbReference>
<organism evidence="11 12">
    <name type="scientific">Stackebrandtia albiflava</name>
    <dbReference type="NCBI Taxonomy" id="406432"/>
    <lineage>
        <taxon>Bacteria</taxon>
        <taxon>Bacillati</taxon>
        <taxon>Actinomycetota</taxon>
        <taxon>Actinomycetes</taxon>
        <taxon>Glycomycetales</taxon>
        <taxon>Glycomycetaceae</taxon>
        <taxon>Stackebrandtia</taxon>
    </lineage>
</organism>
<keyword evidence="12" id="KW-1185">Reference proteome</keyword>
<dbReference type="UniPathway" id="UPA00067">
    <property type="reaction ID" value="UER00122"/>
</dbReference>
<dbReference type="CDD" id="cd04301">
    <property type="entry name" value="NAT_SF"/>
    <property type="match status" value="1"/>
</dbReference>
<evidence type="ECO:0000256" key="9">
    <source>
        <dbReference type="RuleBase" id="RU365045"/>
    </source>
</evidence>
<name>A0A562UR79_9ACTN</name>
<comment type="pathway">
    <text evidence="2 9">Amine and polyamine biosynthesis; ectoine biosynthesis; L-ectoine from L-aspartate 4-semialdehyde: step 2/3.</text>
</comment>
<reference evidence="11 12" key="1">
    <citation type="journal article" date="2013" name="Stand. Genomic Sci.">
        <title>Genomic Encyclopedia of Type Strains, Phase I: The one thousand microbial genomes (KMG-I) project.</title>
        <authorList>
            <person name="Kyrpides N.C."/>
            <person name="Woyke T."/>
            <person name="Eisen J.A."/>
            <person name="Garrity G."/>
            <person name="Lilburn T.G."/>
            <person name="Beck B.J."/>
            <person name="Whitman W.B."/>
            <person name="Hugenholtz P."/>
            <person name="Klenk H.P."/>
        </authorList>
    </citation>
    <scope>NUCLEOTIDE SEQUENCE [LARGE SCALE GENOMIC DNA]</scope>
    <source>
        <strain evidence="11 12">DSM 45044</strain>
    </source>
</reference>
<dbReference type="Pfam" id="PF00583">
    <property type="entry name" value="Acetyltransf_1"/>
    <property type="match status" value="1"/>
</dbReference>
<dbReference type="SUPFAM" id="SSF55729">
    <property type="entry name" value="Acyl-CoA N-acyltransferases (Nat)"/>
    <property type="match status" value="1"/>
</dbReference>
<dbReference type="OrthoDB" id="2436196at2"/>
<evidence type="ECO:0000256" key="8">
    <source>
        <dbReference type="ARBA" id="ARBA00048924"/>
    </source>
</evidence>
<dbReference type="EC" id="2.3.1.178" evidence="4 9"/>
<dbReference type="PANTHER" id="PTHR43072">
    <property type="entry name" value="N-ACETYLTRANSFERASE"/>
    <property type="match status" value="1"/>
</dbReference>
<dbReference type="EMBL" id="VLLL01000008">
    <property type="protein sequence ID" value="TWJ08122.1"/>
    <property type="molecule type" value="Genomic_DNA"/>
</dbReference>
<evidence type="ECO:0000256" key="2">
    <source>
        <dbReference type="ARBA" id="ARBA00004978"/>
    </source>
</evidence>
<comment type="function">
    <text evidence="1 9">Catalyzes the acetylation of L-2,4-diaminobutyrate (DABA) to gamma-N-acetyl-alpha,gamma-diaminobutyric acid (ADABA) with acetyl coenzyme A.</text>
</comment>
<evidence type="ECO:0000313" key="11">
    <source>
        <dbReference type="EMBL" id="TWJ08122.1"/>
    </source>
</evidence>
<dbReference type="GO" id="GO:0033816">
    <property type="term" value="F:diaminobutyrate acetyltransferase activity"/>
    <property type="evidence" value="ECO:0007669"/>
    <property type="project" value="UniProtKB-EC"/>
</dbReference>
<evidence type="ECO:0000259" key="10">
    <source>
        <dbReference type="PROSITE" id="PS51186"/>
    </source>
</evidence>
<evidence type="ECO:0000256" key="4">
    <source>
        <dbReference type="ARBA" id="ARBA00012355"/>
    </source>
</evidence>
<evidence type="ECO:0000256" key="1">
    <source>
        <dbReference type="ARBA" id="ARBA00003741"/>
    </source>
</evidence>
<evidence type="ECO:0000313" key="12">
    <source>
        <dbReference type="Proteomes" id="UP000321617"/>
    </source>
</evidence>
<dbReference type="RefSeq" id="WP_147142276.1">
    <property type="nucleotide sequence ID" value="NZ_BAABIJ010000004.1"/>
</dbReference>
<dbReference type="InterPro" id="IPR012772">
    <property type="entry name" value="Ectoine_EctA"/>
</dbReference>
<evidence type="ECO:0000256" key="3">
    <source>
        <dbReference type="ARBA" id="ARBA00010712"/>
    </source>
</evidence>
<feature type="domain" description="N-acetyltransferase" evidence="10">
    <location>
        <begin position="17"/>
        <end position="177"/>
    </location>
</feature>
<dbReference type="PROSITE" id="PS51186">
    <property type="entry name" value="GNAT"/>
    <property type="match status" value="1"/>
</dbReference>
<sequence>MPLSDTSEPAVHVSEPTGFRLATPTLDDGGRMWELAKATGTLDVNSRYSYVLWCRDFAATSVVANDGDRLAGFVTGYRRPADDHVLFVWQVAVSPSHRRQGLARRMLDHLTDRTIPHGVDHVEATVTPGNLPSTRLFTSFAAAREATLTRDALFSEEMLGSGHEPEFRFLIGPLGRR</sequence>
<evidence type="ECO:0000256" key="5">
    <source>
        <dbReference type="ARBA" id="ARBA00017935"/>
    </source>
</evidence>
<evidence type="ECO:0000256" key="6">
    <source>
        <dbReference type="ARBA" id="ARBA00022679"/>
    </source>
</evidence>
<dbReference type="Proteomes" id="UP000321617">
    <property type="component" value="Unassembled WGS sequence"/>
</dbReference>
<protein>
    <recommendedName>
        <fullName evidence="5 9">L-2,4-diaminobutyric acid acetyltransferase</fullName>
        <shortName evidence="9">DABA acetyltransferase</shortName>
        <ecNumber evidence="4 9">2.3.1.178</ecNumber>
    </recommendedName>
</protein>
<comment type="catalytic activity">
    <reaction evidence="8 9">
        <text>L-2,4-diaminobutanoate + acetyl-CoA = (2S)-4-acetamido-2-aminobutanoate + CoA + H(+)</text>
        <dbReference type="Rhea" id="RHEA:16901"/>
        <dbReference type="ChEBI" id="CHEBI:15378"/>
        <dbReference type="ChEBI" id="CHEBI:57287"/>
        <dbReference type="ChEBI" id="CHEBI:57288"/>
        <dbReference type="ChEBI" id="CHEBI:58761"/>
        <dbReference type="ChEBI" id="CHEBI:58929"/>
        <dbReference type="EC" id="2.3.1.178"/>
    </reaction>
</comment>
<accession>A0A562UR79</accession>
<dbReference type="AlphaFoldDB" id="A0A562UR79"/>
<dbReference type="GO" id="GO:0019491">
    <property type="term" value="P:ectoine biosynthetic process"/>
    <property type="evidence" value="ECO:0007669"/>
    <property type="project" value="UniProtKB-UniPathway"/>
</dbReference>
<comment type="similarity">
    <text evidence="3 9">Belongs to the acetyltransferase family. EctA subfamily.</text>
</comment>
<keyword evidence="6 9" id="KW-0808">Transferase</keyword>
<dbReference type="NCBIfam" id="TIGR02406">
    <property type="entry name" value="ectoine_EctA"/>
    <property type="match status" value="1"/>
</dbReference>
<keyword evidence="7 9" id="KW-0012">Acyltransferase</keyword>
<gene>
    <name evidence="9" type="primary">ectA</name>
    <name evidence="11" type="ORF">LX16_4342</name>
</gene>
<evidence type="ECO:0000256" key="7">
    <source>
        <dbReference type="ARBA" id="ARBA00023315"/>
    </source>
</evidence>
<dbReference type="InterPro" id="IPR000182">
    <property type="entry name" value="GNAT_dom"/>
</dbReference>
<proteinExistence type="inferred from homology"/>